<evidence type="ECO:0000313" key="1">
    <source>
        <dbReference type="EMBL" id="DAF53280.1"/>
    </source>
</evidence>
<sequence length="45" mass="5443">MQQLHRCNQLNCKKYKMCNRVKYTQRKRVFDSVYLFLKAAAGFVI</sequence>
<protein>
    <submittedName>
        <fullName evidence="1">Uncharacterized protein</fullName>
    </submittedName>
</protein>
<dbReference type="EMBL" id="BK032650">
    <property type="protein sequence ID" value="DAF53280.1"/>
    <property type="molecule type" value="Genomic_DNA"/>
</dbReference>
<name>A0A8S5SQS9_9CAUD</name>
<reference evidence="1" key="1">
    <citation type="journal article" date="2021" name="Proc. Natl. Acad. Sci. U.S.A.">
        <title>A Catalog of Tens of Thousands of Viruses from Human Metagenomes Reveals Hidden Associations with Chronic Diseases.</title>
        <authorList>
            <person name="Tisza M.J."/>
            <person name="Buck C.B."/>
        </authorList>
    </citation>
    <scope>NUCLEOTIDE SEQUENCE</scope>
    <source>
        <strain evidence="1">Cto3L1</strain>
    </source>
</reference>
<proteinExistence type="predicted"/>
<accession>A0A8S5SQS9</accession>
<organism evidence="1">
    <name type="scientific">Siphoviridae sp. cto3L1</name>
    <dbReference type="NCBI Taxonomy" id="2827942"/>
    <lineage>
        <taxon>Viruses</taxon>
        <taxon>Duplodnaviria</taxon>
        <taxon>Heunggongvirae</taxon>
        <taxon>Uroviricota</taxon>
        <taxon>Caudoviricetes</taxon>
    </lineage>
</organism>